<organism evidence="1 2">
    <name type="scientific">Candidatus Limivivens intestinipullorum</name>
    <dbReference type="NCBI Taxonomy" id="2840858"/>
    <lineage>
        <taxon>Bacteria</taxon>
        <taxon>Bacillati</taxon>
        <taxon>Bacillota</taxon>
        <taxon>Clostridia</taxon>
        <taxon>Lachnospirales</taxon>
        <taxon>Lachnospiraceae</taxon>
        <taxon>Lachnospiraceae incertae sedis</taxon>
        <taxon>Candidatus Limivivens</taxon>
    </lineage>
</organism>
<reference evidence="1" key="2">
    <citation type="journal article" date="2021" name="PeerJ">
        <title>Extensive microbial diversity within the chicken gut microbiome revealed by metagenomics and culture.</title>
        <authorList>
            <person name="Gilroy R."/>
            <person name="Ravi A."/>
            <person name="Getino M."/>
            <person name="Pursley I."/>
            <person name="Horton D.L."/>
            <person name="Alikhan N.F."/>
            <person name="Baker D."/>
            <person name="Gharbi K."/>
            <person name="Hall N."/>
            <person name="Watson M."/>
            <person name="Adriaenssens E.M."/>
            <person name="Foster-Nyarko E."/>
            <person name="Jarju S."/>
            <person name="Secka A."/>
            <person name="Antonio M."/>
            <person name="Oren A."/>
            <person name="Chaudhuri R.R."/>
            <person name="La Ragione R."/>
            <person name="Hildebrand F."/>
            <person name="Pallen M.J."/>
        </authorList>
    </citation>
    <scope>NUCLEOTIDE SEQUENCE</scope>
    <source>
        <strain evidence="1">CHK190-19873</strain>
    </source>
</reference>
<dbReference type="AlphaFoldDB" id="A0A9D1JLS0"/>
<accession>A0A9D1JLS0</accession>
<gene>
    <name evidence="1" type="ORF">IAB44_14115</name>
</gene>
<evidence type="ECO:0000313" key="2">
    <source>
        <dbReference type="Proteomes" id="UP000823935"/>
    </source>
</evidence>
<name>A0A9D1JLS0_9FIRM</name>
<evidence type="ECO:0008006" key="3">
    <source>
        <dbReference type="Google" id="ProtNLM"/>
    </source>
</evidence>
<protein>
    <recommendedName>
        <fullName evidence="3">Bypass of forespore C C-terminal domain-containing protein</fullName>
    </recommendedName>
</protein>
<dbReference type="EMBL" id="DVIQ01000095">
    <property type="protein sequence ID" value="HIS32659.1"/>
    <property type="molecule type" value="Genomic_DNA"/>
</dbReference>
<proteinExistence type="predicted"/>
<evidence type="ECO:0000313" key="1">
    <source>
        <dbReference type="EMBL" id="HIS32659.1"/>
    </source>
</evidence>
<dbReference type="Proteomes" id="UP000823935">
    <property type="component" value="Unassembled WGS sequence"/>
</dbReference>
<sequence>MNYRYIIGILLCVLLLGAVYDISFRVQNGQEAESETEALYEAGAAALYAPEAGGCMYLLKEAKDGTVSVYYADGETLYEETGIAVAALPELLRMEVRMGKPLKTIQELYSFLENYSS</sequence>
<reference evidence="1" key="1">
    <citation type="submission" date="2020-10" db="EMBL/GenBank/DDBJ databases">
        <authorList>
            <person name="Gilroy R."/>
        </authorList>
    </citation>
    <scope>NUCLEOTIDE SEQUENCE</scope>
    <source>
        <strain evidence="1">CHK190-19873</strain>
    </source>
</reference>
<comment type="caution">
    <text evidence="1">The sequence shown here is derived from an EMBL/GenBank/DDBJ whole genome shotgun (WGS) entry which is preliminary data.</text>
</comment>